<evidence type="ECO:0000256" key="2">
    <source>
        <dbReference type="SAM" id="MobiDB-lite"/>
    </source>
</evidence>
<dbReference type="PANTHER" id="PTHR13483:SF3">
    <property type="entry name" value="BOX C_D SNORNA PROTEIN 1"/>
    <property type="match status" value="1"/>
</dbReference>
<dbReference type="AlphaFoldDB" id="A0A8H7Q1R6"/>
<evidence type="ECO:0000313" key="4">
    <source>
        <dbReference type="EMBL" id="KAG2183763.1"/>
    </source>
</evidence>
<evidence type="ECO:0000313" key="5">
    <source>
        <dbReference type="Proteomes" id="UP000654370"/>
    </source>
</evidence>
<dbReference type="EMBL" id="JAEPQZ010000003">
    <property type="protein sequence ID" value="KAG2183763.1"/>
    <property type="molecule type" value="Genomic_DNA"/>
</dbReference>
<feature type="compositionally biased region" description="Basic and acidic residues" evidence="2">
    <location>
        <begin position="285"/>
        <end position="296"/>
    </location>
</feature>
<name>A0A8H7Q1R6_MORIS</name>
<dbReference type="GO" id="GO:0005634">
    <property type="term" value="C:nucleus"/>
    <property type="evidence" value="ECO:0007669"/>
    <property type="project" value="TreeGrafter"/>
</dbReference>
<feature type="compositionally biased region" description="Low complexity" evidence="2">
    <location>
        <begin position="241"/>
        <end position="252"/>
    </location>
</feature>
<feature type="domain" description="BCD1 alpha/beta" evidence="3">
    <location>
        <begin position="40"/>
        <end position="190"/>
    </location>
</feature>
<feature type="compositionally biased region" description="Basic and acidic residues" evidence="2">
    <location>
        <begin position="266"/>
        <end position="275"/>
    </location>
</feature>
<dbReference type="GO" id="GO:0000463">
    <property type="term" value="P:maturation of LSU-rRNA from tricistronic rRNA transcript (SSU-rRNA, 5.8S rRNA, LSU-rRNA)"/>
    <property type="evidence" value="ECO:0007669"/>
    <property type="project" value="TreeGrafter"/>
</dbReference>
<evidence type="ECO:0000256" key="1">
    <source>
        <dbReference type="ARBA" id="ARBA00022553"/>
    </source>
</evidence>
<keyword evidence="1" id="KW-0597">Phosphoprotein</keyword>
<comment type="caution">
    <text evidence="4">The sequence shown here is derived from an EMBL/GenBank/DDBJ whole genome shotgun (WGS) entry which is preliminary data.</text>
</comment>
<feature type="compositionally biased region" description="Acidic residues" evidence="2">
    <location>
        <begin position="253"/>
        <end position="265"/>
    </location>
</feature>
<gene>
    <name evidence="4" type="ORF">INT43_006774</name>
</gene>
<accession>A0A8H7Q1R6</accession>
<dbReference type="OrthoDB" id="272357at2759"/>
<feature type="non-terminal residue" evidence="4">
    <location>
        <position position="1"/>
    </location>
</feature>
<reference evidence="4" key="1">
    <citation type="submission" date="2020-12" db="EMBL/GenBank/DDBJ databases">
        <title>Metabolic potential, ecology and presence of endohyphal bacteria is reflected in genomic diversity of Mucoromycotina.</title>
        <authorList>
            <person name="Muszewska A."/>
            <person name="Okrasinska A."/>
            <person name="Steczkiewicz K."/>
            <person name="Drgas O."/>
            <person name="Orlowska M."/>
            <person name="Perlinska-Lenart U."/>
            <person name="Aleksandrzak-Piekarczyk T."/>
            <person name="Szatraj K."/>
            <person name="Zielenkiewicz U."/>
            <person name="Pilsyk S."/>
            <person name="Malc E."/>
            <person name="Mieczkowski P."/>
            <person name="Kruszewska J.S."/>
            <person name="Biernat P."/>
            <person name="Pawlowska J."/>
        </authorList>
    </citation>
    <scope>NUCLEOTIDE SEQUENCE</scope>
    <source>
        <strain evidence="4">WA0000067209</strain>
    </source>
</reference>
<dbReference type="GO" id="GO:0070761">
    <property type="term" value="C:pre-snoRNP complex"/>
    <property type="evidence" value="ECO:0007669"/>
    <property type="project" value="TreeGrafter"/>
</dbReference>
<dbReference type="GO" id="GO:0000492">
    <property type="term" value="P:box C/D snoRNP assembly"/>
    <property type="evidence" value="ECO:0007669"/>
    <property type="project" value="TreeGrafter"/>
</dbReference>
<dbReference type="GO" id="GO:0048254">
    <property type="term" value="P:snoRNA localization"/>
    <property type="evidence" value="ECO:0007669"/>
    <property type="project" value="TreeGrafter"/>
</dbReference>
<organism evidence="4 5">
    <name type="scientific">Mortierella isabellina</name>
    <name type="common">Filamentous fungus</name>
    <name type="synonym">Umbelopsis isabellina</name>
    <dbReference type="NCBI Taxonomy" id="91625"/>
    <lineage>
        <taxon>Eukaryota</taxon>
        <taxon>Fungi</taxon>
        <taxon>Fungi incertae sedis</taxon>
        <taxon>Mucoromycota</taxon>
        <taxon>Mucoromycotina</taxon>
        <taxon>Umbelopsidomycetes</taxon>
        <taxon>Umbelopsidales</taxon>
        <taxon>Umbelopsidaceae</taxon>
        <taxon>Umbelopsis</taxon>
    </lineage>
</organism>
<feature type="compositionally biased region" description="Polar residues" evidence="2">
    <location>
        <begin position="297"/>
        <end position="311"/>
    </location>
</feature>
<proteinExistence type="predicted"/>
<sequence length="311" mass="34931">MMSDYGYLEDVSRRADTLSRLNMKNDPQKLISKNASAKQKELLKQTKRLGINLSMLPAGMKRRKLNFTNYIPKQQTIFWTVECIFASCNNERVLQHKIPSSKSLRDIFDEMLFQETSLASNALTRYKLKDYIDAGTDSFIIGLKKEFVPAAEQHHYIDLTPHMDAPLVDALKGESLCEFPTLYIWLHSADSAVVLEEKNEKATFRSITGIVSQQSKELPKPEEDEVEVIEEMEEVIEDADVSSSAESESSESSSEESSDSEDVENDDKMDAKNDDNGDQIDDTGNESHADGSKHSTGEPTLSQLADNDTDT</sequence>
<dbReference type="Proteomes" id="UP000654370">
    <property type="component" value="Unassembled WGS sequence"/>
</dbReference>
<feature type="region of interest" description="Disordered" evidence="2">
    <location>
        <begin position="235"/>
        <end position="311"/>
    </location>
</feature>
<protein>
    <recommendedName>
        <fullName evidence="3">BCD1 alpha/beta domain-containing protein</fullName>
    </recommendedName>
</protein>
<evidence type="ECO:0000259" key="3">
    <source>
        <dbReference type="Pfam" id="PF25790"/>
    </source>
</evidence>
<dbReference type="InterPro" id="IPR057721">
    <property type="entry name" value="BCD1_alpha/beta"/>
</dbReference>
<dbReference type="InterPro" id="IPR051639">
    <property type="entry name" value="BCD1"/>
</dbReference>
<keyword evidence="5" id="KW-1185">Reference proteome</keyword>
<dbReference type="Pfam" id="PF25790">
    <property type="entry name" value="BCD1"/>
    <property type="match status" value="1"/>
</dbReference>
<dbReference type="PANTHER" id="PTHR13483">
    <property type="entry name" value="BOX C_D SNORNA PROTEIN 1-RELATED"/>
    <property type="match status" value="1"/>
</dbReference>